<dbReference type="SUPFAM" id="SSF53098">
    <property type="entry name" value="Ribonuclease H-like"/>
    <property type="match status" value="1"/>
</dbReference>
<dbReference type="GO" id="GO:0003723">
    <property type="term" value="F:RNA binding"/>
    <property type="evidence" value="ECO:0007669"/>
    <property type="project" value="UniProtKB-UniRule"/>
</dbReference>
<dbReference type="NCBIfam" id="TIGR00729">
    <property type="entry name" value="ribonuclease HII"/>
    <property type="match status" value="1"/>
</dbReference>
<dbReference type="FunFam" id="3.30.420.10:FF:000016">
    <property type="entry name" value="Ribonuclease"/>
    <property type="match status" value="1"/>
</dbReference>
<dbReference type="InterPro" id="IPR001352">
    <property type="entry name" value="RNase_HII/HIII"/>
</dbReference>
<feature type="binding site" evidence="8">
    <location>
        <position position="29"/>
    </location>
    <ligand>
        <name>a divalent metal cation</name>
        <dbReference type="ChEBI" id="CHEBI:60240"/>
    </ligand>
</feature>
<reference evidence="11" key="1">
    <citation type="submission" date="2021-06" db="EMBL/GenBank/DDBJ databases">
        <authorList>
            <person name="Kallberg Y."/>
            <person name="Tangrot J."/>
            <person name="Rosling A."/>
        </authorList>
    </citation>
    <scope>NUCLEOTIDE SEQUENCE</scope>
    <source>
        <strain evidence="11">BR232B</strain>
    </source>
</reference>
<comment type="cofactor">
    <cofactor evidence="8">
        <name>Mn(2+)</name>
        <dbReference type="ChEBI" id="CHEBI:29035"/>
    </cofactor>
    <cofactor evidence="8">
        <name>Mg(2+)</name>
        <dbReference type="ChEBI" id="CHEBI:18420"/>
    </cofactor>
    <text evidence="8">Manganese or magnesium. Binds 1 divalent metal ion per monomer in the absence of substrate. May bind a second metal ion after substrate binding.</text>
</comment>
<evidence type="ECO:0000256" key="5">
    <source>
        <dbReference type="ARBA" id="ARBA00022723"/>
    </source>
</evidence>
<dbReference type="FunFam" id="1.10.10.460:FF:000001">
    <property type="entry name" value="Ribonuclease"/>
    <property type="match status" value="1"/>
</dbReference>
<organism evidence="11 12">
    <name type="scientific">Paraglomus brasilianum</name>
    <dbReference type="NCBI Taxonomy" id="144538"/>
    <lineage>
        <taxon>Eukaryota</taxon>
        <taxon>Fungi</taxon>
        <taxon>Fungi incertae sedis</taxon>
        <taxon>Mucoromycota</taxon>
        <taxon>Glomeromycotina</taxon>
        <taxon>Glomeromycetes</taxon>
        <taxon>Paraglomerales</taxon>
        <taxon>Paraglomeraceae</taxon>
        <taxon>Paraglomus</taxon>
    </lineage>
</organism>
<feature type="domain" description="RNase H type-2" evidence="10">
    <location>
        <begin position="22"/>
        <end position="244"/>
    </location>
</feature>
<protein>
    <recommendedName>
        <fullName evidence="9">Ribonuclease</fullName>
        <ecNumber evidence="9">3.1.26.4</ecNumber>
    </recommendedName>
</protein>
<evidence type="ECO:0000256" key="7">
    <source>
        <dbReference type="ARBA" id="ARBA00022801"/>
    </source>
</evidence>
<keyword evidence="7 8" id="KW-0378">Hydrolase</keyword>
<evidence type="ECO:0000256" key="4">
    <source>
        <dbReference type="ARBA" id="ARBA00022722"/>
    </source>
</evidence>
<dbReference type="Gene3D" id="1.10.10.460">
    <property type="entry name" value="Ribonuclease hii. Domain 2"/>
    <property type="match status" value="1"/>
</dbReference>
<name>A0A9N9CHB9_9GLOM</name>
<dbReference type="GO" id="GO:0004523">
    <property type="term" value="F:RNA-DNA hybrid ribonuclease activity"/>
    <property type="evidence" value="ECO:0007669"/>
    <property type="project" value="UniProtKB-UniRule"/>
</dbReference>
<keyword evidence="4 8" id="KW-0540">Nuclease</keyword>
<dbReference type="InterPro" id="IPR012337">
    <property type="entry name" value="RNaseH-like_sf"/>
</dbReference>
<dbReference type="GO" id="GO:0006298">
    <property type="term" value="P:mismatch repair"/>
    <property type="evidence" value="ECO:0007669"/>
    <property type="project" value="TreeGrafter"/>
</dbReference>
<dbReference type="GO" id="GO:0046872">
    <property type="term" value="F:metal ion binding"/>
    <property type="evidence" value="ECO:0007669"/>
    <property type="project" value="UniProtKB-KW"/>
</dbReference>
<dbReference type="PANTHER" id="PTHR10954">
    <property type="entry name" value="RIBONUCLEASE H2 SUBUNIT A"/>
    <property type="match status" value="1"/>
</dbReference>
<comment type="cofactor">
    <cofactor evidence="2">
        <name>Mg(2+)</name>
        <dbReference type="ChEBI" id="CHEBI:18420"/>
    </cofactor>
</comment>
<accession>A0A9N9CHB9</accession>
<dbReference type="GO" id="GO:0032299">
    <property type="term" value="C:ribonuclease H2 complex"/>
    <property type="evidence" value="ECO:0007669"/>
    <property type="project" value="TreeGrafter"/>
</dbReference>
<feature type="non-terminal residue" evidence="11">
    <location>
        <position position="283"/>
    </location>
</feature>
<gene>
    <name evidence="11" type="ORF">PBRASI_LOCUS7678</name>
</gene>
<dbReference type="GO" id="GO:0043137">
    <property type="term" value="P:DNA replication, removal of RNA primer"/>
    <property type="evidence" value="ECO:0007669"/>
    <property type="project" value="TreeGrafter"/>
</dbReference>
<feature type="binding site" evidence="8">
    <location>
        <position position="136"/>
    </location>
    <ligand>
        <name>a divalent metal cation</name>
        <dbReference type="ChEBI" id="CHEBI:60240"/>
    </ligand>
</feature>
<keyword evidence="12" id="KW-1185">Reference proteome</keyword>
<evidence type="ECO:0000313" key="11">
    <source>
        <dbReference type="EMBL" id="CAG8601701.1"/>
    </source>
</evidence>
<dbReference type="Pfam" id="PF01351">
    <property type="entry name" value="RNase_HII"/>
    <property type="match status" value="1"/>
</dbReference>
<keyword evidence="5 8" id="KW-0479">Metal-binding</keyword>
<evidence type="ECO:0000256" key="6">
    <source>
        <dbReference type="ARBA" id="ARBA00022759"/>
    </source>
</evidence>
<comment type="similarity">
    <text evidence="3">Belongs to the RNase HII family. Eukaryotic subfamily.</text>
</comment>
<dbReference type="InterPro" id="IPR036397">
    <property type="entry name" value="RNaseH_sf"/>
</dbReference>
<comment type="function">
    <text evidence="9">Endonuclease that specifically degrades the RNA of RNA-DNA hybrids.</text>
</comment>
<evidence type="ECO:0000256" key="3">
    <source>
        <dbReference type="ARBA" id="ARBA00007058"/>
    </source>
</evidence>
<evidence type="ECO:0000259" key="10">
    <source>
        <dbReference type="PROSITE" id="PS51975"/>
    </source>
</evidence>
<evidence type="ECO:0000256" key="8">
    <source>
        <dbReference type="PROSITE-ProRule" id="PRU01319"/>
    </source>
</evidence>
<dbReference type="PROSITE" id="PS51975">
    <property type="entry name" value="RNASE_H_2"/>
    <property type="match status" value="1"/>
</dbReference>
<comment type="caution">
    <text evidence="11">The sequence shown here is derived from an EMBL/GenBank/DDBJ whole genome shotgun (WGS) entry which is preliminary data.</text>
</comment>
<dbReference type="OrthoDB" id="7462577at2759"/>
<dbReference type="InterPro" id="IPR024567">
    <property type="entry name" value="RNase_HII/HIII_dom"/>
</dbReference>
<dbReference type="PANTHER" id="PTHR10954:SF7">
    <property type="entry name" value="RIBONUCLEASE H2 SUBUNIT A"/>
    <property type="match status" value="1"/>
</dbReference>
<sequence>GPLTHSYTYCSPKPHDSNMGEAYVLGVDEAGRGPVLGPMVYGVCYCPLSKYKEVSTLGFVDSKTLKETDREAHFTLIQSRSDIIGWSVRVLSPQDISWNMLNKSKYNLNAQAHDATINLIREVLSMGINLREIYVDTVGPPESYQKKLLTLFPSIDVTVSKQADSKYPIVSAASICAKVTRDHTMKRWAFVEKVNTSRIFGSGYPSDPNTMAWLKSNIDYVFGYPRIIRFSWATCGTILEKEAALVKWPSDDSSSQAINSLLQGHDYKHKSKFFEDMKSVNDF</sequence>
<dbReference type="Gene3D" id="3.30.420.10">
    <property type="entry name" value="Ribonuclease H-like superfamily/Ribonuclease H"/>
    <property type="match status" value="1"/>
</dbReference>
<dbReference type="EC" id="3.1.26.4" evidence="9"/>
<dbReference type="InterPro" id="IPR023160">
    <property type="entry name" value="RNase_HII_hlx-loop-hlx_cap_dom"/>
</dbReference>
<evidence type="ECO:0000256" key="9">
    <source>
        <dbReference type="RuleBase" id="RU003515"/>
    </source>
</evidence>
<evidence type="ECO:0000313" key="12">
    <source>
        <dbReference type="Proteomes" id="UP000789739"/>
    </source>
</evidence>
<proteinExistence type="inferred from homology"/>
<comment type="catalytic activity">
    <reaction evidence="1 8 9">
        <text>Endonucleolytic cleavage to 5'-phosphomonoester.</text>
        <dbReference type="EC" id="3.1.26.4"/>
    </reaction>
</comment>
<dbReference type="EMBL" id="CAJVPI010001225">
    <property type="protein sequence ID" value="CAG8601701.1"/>
    <property type="molecule type" value="Genomic_DNA"/>
</dbReference>
<dbReference type="InterPro" id="IPR004649">
    <property type="entry name" value="RNase_H2_suA"/>
</dbReference>
<dbReference type="CDD" id="cd07181">
    <property type="entry name" value="RNase_HII_eukaryota_like"/>
    <property type="match status" value="1"/>
</dbReference>
<dbReference type="Proteomes" id="UP000789739">
    <property type="component" value="Unassembled WGS sequence"/>
</dbReference>
<evidence type="ECO:0000256" key="1">
    <source>
        <dbReference type="ARBA" id="ARBA00000077"/>
    </source>
</evidence>
<dbReference type="AlphaFoldDB" id="A0A9N9CHB9"/>
<keyword evidence="6 8" id="KW-0255">Endonuclease</keyword>
<feature type="binding site" evidence="8">
    <location>
        <position position="28"/>
    </location>
    <ligand>
        <name>a divalent metal cation</name>
        <dbReference type="ChEBI" id="CHEBI:60240"/>
    </ligand>
</feature>
<evidence type="ECO:0000256" key="2">
    <source>
        <dbReference type="ARBA" id="ARBA00001946"/>
    </source>
</evidence>